<dbReference type="AlphaFoldDB" id="A0A1E3W3U9"/>
<organism evidence="1 2">
    <name type="scientific">Methyloceanibacter superfactus</name>
    <dbReference type="NCBI Taxonomy" id="1774969"/>
    <lineage>
        <taxon>Bacteria</taxon>
        <taxon>Pseudomonadati</taxon>
        <taxon>Pseudomonadota</taxon>
        <taxon>Alphaproteobacteria</taxon>
        <taxon>Hyphomicrobiales</taxon>
        <taxon>Hyphomicrobiaceae</taxon>
        <taxon>Methyloceanibacter</taxon>
    </lineage>
</organism>
<accession>A0A1E3W3U9</accession>
<dbReference type="OrthoDB" id="5420070at2"/>
<sequence>MRIKCPYCGERALEEFTYRGDATVTRPESLDASATDAWVDYVYLRDNPAGPHKEHWHHSAGCHAWLVVTRDTRTHEILAVEFAREGS</sequence>
<comment type="caution">
    <text evidence="1">The sequence shown here is derived from an EMBL/GenBank/DDBJ whole genome shotgun (WGS) entry which is preliminary data.</text>
</comment>
<protein>
    <submittedName>
        <fullName evidence="1">Sarcosine oxidase subunit delta</fullName>
    </submittedName>
</protein>
<reference evidence="1 2" key="1">
    <citation type="journal article" date="2016" name="Environ. Microbiol.">
        <title>New Methyloceanibacter diversity from North Sea sediments includes methanotroph containing solely the soluble methane monooxygenase.</title>
        <authorList>
            <person name="Vekeman B."/>
            <person name="Kerckhof F.M."/>
            <person name="Cremers G."/>
            <person name="de Vos P."/>
            <person name="Vandamme P."/>
            <person name="Boon N."/>
            <person name="Op den Camp H.J."/>
            <person name="Heylen K."/>
        </authorList>
    </citation>
    <scope>NUCLEOTIDE SEQUENCE [LARGE SCALE GENOMIC DNA]</scope>
    <source>
        <strain evidence="1 2">R-67175</strain>
    </source>
</reference>
<proteinExistence type="predicted"/>
<keyword evidence="2" id="KW-1185">Reference proteome</keyword>
<dbReference type="Gene3D" id="3.30.2270.10">
    <property type="entry name" value="Folate-binding superfamily"/>
    <property type="match status" value="1"/>
</dbReference>
<evidence type="ECO:0000313" key="2">
    <source>
        <dbReference type="Proteomes" id="UP000094472"/>
    </source>
</evidence>
<dbReference type="InterPro" id="IPR038561">
    <property type="entry name" value="SoxD_sf"/>
</dbReference>
<gene>
    <name evidence="1" type="ORF">AUC69_01105</name>
</gene>
<dbReference type="Proteomes" id="UP000094472">
    <property type="component" value="Unassembled WGS sequence"/>
</dbReference>
<dbReference type="STRING" id="1774969.AUC69_01105"/>
<dbReference type="GO" id="GO:0046653">
    <property type="term" value="P:tetrahydrofolate metabolic process"/>
    <property type="evidence" value="ECO:0007669"/>
    <property type="project" value="InterPro"/>
</dbReference>
<dbReference type="InterPro" id="IPR006279">
    <property type="entry name" value="SoxD"/>
</dbReference>
<dbReference type="RefSeq" id="WP_069441057.1">
    <property type="nucleotide sequence ID" value="NZ_LPWF01000013.1"/>
</dbReference>
<dbReference type="EMBL" id="LPWF01000013">
    <property type="protein sequence ID" value="ODS00485.1"/>
    <property type="molecule type" value="Genomic_DNA"/>
</dbReference>
<name>A0A1E3W3U9_9HYPH</name>
<dbReference type="Pfam" id="PF04267">
    <property type="entry name" value="SoxD"/>
    <property type="match status" value="1"/>
</dbReference>
<dbReference type="GO" id="GO:0008115">
    <property type="term" value="F:sarcosine oxidase activity"/>
    <property type="evidence" value="ECO:0007669"/>
    <property type="project" value="InterPro"/>
</dbReference>
<evidence type="ECO:0000313" key="1">
    <source>
        <dbReference type="EMBL" id="ODS00485.1"/>
    </source>
</evidence>